<dbReference type="GO" id="GO:0005886">
    <property type="term" value="C:plasma membrane"/>
    <property type="evidence" value="ECO:0007669"/>
    <property type="project" value="UniProtKB-SubCell"/>
</dbReference>
<feature type="transmembrane region" description="Helical" evidence="7">
    <location>
        <begin position="46"/>
        <end position="65"/>
    </location>
</feature>
<dbReference type="InterPro" id="IPR011701">
    <property type="entry name" value="MFS"/>
</dbReference>
<evidence type="ECO:0000256" key="5">
    <source>
        <dbReference type="ARBA" id="ARBA00022989"/>
    </source>
</evidence>
<evidence type="ECO:0000259" key="8">
    <source>
        <dbReference type="PROSITE" id="PS50850"/>
    </source>
</evidence>
<dbReference type="RefSeq" id="WP_141954289.1">
    <property type="nucleotide sequence ID" value="NZ_VFOZ01000001.1"/>
</dbReference>
<dbReference type="AlphaFoldDB" id="A0A543CFB5"/>
<dbReference type="CDD" id="cd17321">
    <property type="entry name" value="MFS_MMR_MDR_like"/>
    <property type="match status" value="1"/>
</dbReference>
<feature type="transmembrane region" description="Helical" evidence="7">
    <location>
        <begin position="353"/>
        <end position="372"/>
    </location>
</feature>
<feature type="transmembrane region" description="Helical" evidence="7">
    <location>
        <begin position="162"/>
        <end position="186"/>
    </location>
</feature>
<evidence type="ECO:0000256" key="4">
    <source>
        <dbReference type="ARBA" id="ARBA00022692"/>
    </source>
</evidence>
<dbReference type="EMBL" id="VFOZ01000001">
    <property type="protein sequence ID" value="TQL95795.1"/>
    <property type="molecule type" value="Genomic_DNA"/>
</dbReference>
<sequence>MKSFGPRRWWVLGALVVILLAVSLDLTALNVALPTLSTQLHASTGALQWIVASYTLVSATLLIPAGLLGDRYGRKKVLLGGITIFLVASVLATYVSSPAGLIAARTLMGIGSAIITPLAMSVMLVVFPKEEQPKALAAWAAASFLGLPLGPIIGGYLLDHFWWGSIFFINIPVSAVALLLGLVLIPESRSAAAPRPDYAGLLLSTFGLVALVYGAIQQEEYGWGDARVWGVMAAGAVLVAAFVAWTRRAARPLIDLSLFRDRRFTGGAVPATLLTFALFGVLFVTPQYFQGVLGADALGSGMRLLPLIGGLLVTSRLSPRLVTRYGAALPIAGGGIIIAAGMVMGAFTTADNGYAMAAVWLTIAGLGMGLMLPSSMTAAMGALPADRAGVGSAVLMTVRMVGGAFGAAVLGSLLSSGYRSHVDVAGLSPAAADEAGDKVGGGLAVAGRLHDPGLLRSARSAFVHGMDLTLFTGAGIMVLAALLALILLPRHRTPEDTVDGQSTHEYASA</sequence>
<reference evidence="9 10" key="1">
    <citation type="submission" date="2019-06" db="EMBL/GenBank/DDBJ databases">
        <title>Sequencing the genomes of 1000 actinobacteria strains.</title>
        <authorList>
            <person name="Klenk H.-P."/>
        </authorList>
    </citation>
    <scope>NUCLEOTIDE SEQUENCE [LARGE SCALE GENOMIC DNA]</scope>
    <source>
        <strain evidence="9 10">DSM 102200</strain>
    </source>
</reference>
<comment type="caution">
    <text evidence="9">The sequence shown here is derived from an EMBL/GenBank/DDBJ whole genome shotgun (WGS) entry which is preliminary data.</text>
</comment>
<gene>
    <name evidence="9" type="ORF">FB559_1305</name>
</gene>
<dbReference type="Gene3D" id="1.20.1720.10">
    <property type="entry name" value="Multidrug resistance protein D"/>
    <property type="match status" value="1"/>
</dbReference>
<proteinExistence type="predicted"/>
<dbReference type="PANTHER" id="PTHR42718">
    <property type="entry name" value="MAJOR FACILITATOR SUPERFAMILY MULTIDRUG TRANSPORTER MFSC"/>
    <property type="match status" value="1"/>
</dbReference>
<feature type="transmembrane region" description="Helical" evidence="7">
    <location>
        <begin position="136"/>
        <end position="156"/>
    </location>
</feature>
<feature type="transmembrane region" description="Helical" evidence="7">
    <location>
        <begin position="102"/>
        <end position="127"/>
    </location>
</feature>
<keyword evidence="10" id="KW-1185">Reference proteome</keyword>
<evidence type="ECO:0000256" key="6">
    <source>
        <dbReference type="ARBA" id="ARBA00023136"/>
    </source>
</evidence>
<feature type="transmembrane region" description="Helical" evidence="7">
    <location>
        <begin position="267"/>
        <end position="285"/>
    </location>
</feature>
<keyword evidence="2" id="KW-0813">Transport</keyword>
<evidence type="ECO:0000256" key="3">
    <source>
        <dbReference type="ARBA" id="ARBA00022475"/>
    </source>
</evidence>
<comment type="subcellular location">
    <subcellularLocation>
        <location evidence="1">Cell membrane</location>
        <topology evidence="1">Multi-pass membrane protein</topology>
    </subcellularLocation>
</comment>
<name>A0A543CFB5_9ACTN</name>
<dbReference type="InterPro" id="IPR004638">
    <property type="entry name" value="EmrB-like"/>
</dbReference>
<feature type="transmembrane region" description="Helical" evidence="7">
    <location>
        <begin position="228"/>
        <end position="246"/>
    </location>
</feature>
<keyword evidence="6 7" id="KW-0472">Membrane</keyword>
<feature type="transmembrane region" description="Helical" evidence="7">
    <location>
        <begin position="198"/>
        <end position="216"/>
    </location>
</feature>
<dbReference type="Pfam" id="PF07690">
    <property type="entry name" value="MFS_1"/>
    <property type="match status" value="1"/>
</dbReference>
<dbReference type="SUPFAM" id="SSF103473">
    <property type="entry name" value="MFS general substrate transporter"/>
    <property type="match status" value="1"/>
</dbReference>
<evidence type="ECO:0000256" key="7">
    <source>
        <dbReference type="SAM" id="Phobius"/>
    </source>
</evidence>
<keyword evidence="3" id="KW-1003">Cell membrane</keyword>
<evidence type="ECO:0000313" key="9">
    <source>
        <dbReference type="EMBL" id="TQL95795.1"/>
    </source>
</evidence>
<dbReference type="InterPro" id="IPR020846">
    <property type="entry name" value="MFS_dom"/>
</dbReference>
<evidence type="ECO:0000256" key="2">
    <source>
        <dbReference type="ARBA" id="ARBA00022448"/>
    </source>
</evidence>
<dbReference type="OrthoDB" id="9781469at2"/>
<protein>
    <submittedName>
        <fullName evidence="9">EmrB/QacA subfamily drug resistance transporter</fullName>
    </submittedName>
</protein>
<feature type="transmembrane region" description="Helical" evidence="7">
    <location>
        <begin position="325"/>
        <end position="347"/>
    </location>
</feature>
<feature type="transmembrane region" description="Helical" evidence="7">
    <location>
        <begin position="77"/>
        <end position="96"/>
    </location>
</feature>
<feature type="transmembrane region" description="Helical" evidence="7">
    <location>
        <begin position="468"/>
        <end position="488"/>
    </location>
</feature>
<feature type="transmembrane region" description="Helical" evidence="7">
    <location>
        <begin position="291"/>
        <end position="313"/>
    </location>
</feature>
<feature type="domain" description="Major facilitator superfamily (MFS) profile" evidence="8">
    <location>
        <begin position="11"/>
        <end position="492"/>
    </location>
</feature>
<dbReference type="GO" id="GO:0022857">
    <property type="term" value="F:transmembrane transporter activity"/>
    <property type="evidence" value="ECO:0007669"/>
    <property type="project" value="InterPro"/>
</dbReference>
<organism evidence="9 10">
    <name type="scientific">Actinoallomurus bryophytorum</name>
    <dbReference type="NCBI Taxonomy" id="1490222"/>
    <lineage>
        <taxon>Bacteria</taxon>
        <taxon>Bacillati</taxon>
        <taxon>Actinomycetota</taxon>
        <taxon>Actinomycetes</taxon>
        <taxon>Streptosporangiales</taxon>
        <taxon>Thermomonosporaceae</taxon>
        <taxon>Actinoallomurus</taxon>
    </lineage>
</organism>
<dbReference type="PRINTS" id="PR01036">
    <property type="entry name" value="TCRTETB"/>
</dbReference>
<dbReference type="Gene3D" id="1.20.1250.20">
    <property type="entry name" value="MFS general substrate transporter like domains"/>
    <property type="match status" value="1"/>
</dbReference>
<dbReference type="Proteomes" id="UP000316096">
    <property type="component" value="Unassembled WGS sequence"/>
</dbReference>
<dbReference type="NCBIfam" id="TIGR00711">
    <property type="entry name" value="efflux_EmrB"/>
    <property type="match status" value="1"/>
</dbReference>
<dbReference type="PROSITE" id="PS50850">
    <property type="entry name" value="MFS"/>
    <property type="match status" value="1"/>
</dbReference>
<keyword evidence="4 7" id="KW-0812">Transmembrane</keyword>
<keyword evidence="5 7" id="KW-1133">Transmembrane helix</keyword>
<feature type="transmembrane region" description="Helical" evidence="7">
    <location>
        <begin position="393"/>
        <end position="414"/>
    </location>
</feature>
<dbReference type="InterPro" id="IPR036259">
    <property type="entry name" value="MFS_trans_sf"/>
</dbReference>
<dbReference type="PANTHER" id="PTHR42718:SF42">
    <property type="entry name" value="EXPORT PROTEIN"/>
    <property type="match status" value="1"/>
</dbReference>
<evidence type="ECO:0000256" key="1">
    <source>
        <dbReference type="ARBA" id="ARBA00004651"/>
    </source>
</evidence>
<accession>A0A543CFB5</accession>
<evidence type="ECO:0000313" key="10">
    <source>
        <dbReference type="Proteomes" id="UP000316096"/>
    </source>
</evidence>